<organism evidence="11 12">
    <name type="scientific">Mytilus coruscus</name>
    <name type="common">Sea mussel</name>
    <dbReference type="NCBI Taxonomy" id="42192"/>
    <lineage>
        <taxon>Eukaryota</taxon>
        <taxon>Metazoa</taxon>
        <taxon>Spiralia</taxon>
        <taxon>Lophotrochozoa</taxon>
        <taxon>Mollusca</taxon>
        <taxon>Bivalvia</taxon>
        <taxon>Autobranchia</taxon>
        <taxon>Pteriomorphia</taxon>
        <taxon>Mytilida</taxon>
        <taxon>Mytiloidea</taxon>
        <taxon>Mytilidae</taxon>
        <taxon>Mytilinae</taxon>
        <taxon>Mytilus</taxon>
    </lineage>
</organism>
<dbReference type="OrthoDB" id="6071331at2759"/>
<dbReference type="PROSITE" id="PS50050">
    <property type="entry name" value="TNFR_NGFR_2"/>
    <property type="match status" value="2"/>
</dbReference>
<dbReference type="GO" id="GO:0006915">
    <property type="term" value="P:apoptotic process"/>
    <property type="evidence" value="ECO:0007669"/>
    <property type="project" value="UniProtKB-KW"/>
</dbReference>
<dbReference type="Gene3D" id="2.10.50.10">
    <property type="entry name" value="Tumor Necrosis Factor Receptor, subunit A, domain 2"/>
    <property type="match status" value="2"/>
</dbReference>
<evidence type="ECO:0000256" key="4">
    <source>
        <dbReference type="ARBA" id="ARBA00022729"/>
    </source>
</evidence>
<evidence type="ECO:0000256" key="7">
    <source>
        <dbReference type="ARBA" id="ARBA00023180"/>
    </source>
</evidence>
<comment type="subcellular location">
    <subcellularLocation>
        <location evidence="1">Secreted</location>
    </subcellularLocation>
</comment>
<dbReference type="PANTHER" id="PTHR23097">
    <property type="entry name" value="TUMOR NECROSIS FACTOR RECEPTOR SUPERFAMILY MEMBER"/>
    <property type="match status" value="1"/>
</dbReference>
<feature type="disulfide bond" evidence="8">
    <location>
        <begin position="75"/>
        <end position="90"/>
    </location>
</feature>
<dbReference type="Proteomes" id="UP000507470">
    <property type="component" value="Unassembled WGS sequence"/>
</dbReference>
<sequence>MKIIFSKLIQNYEFSPGNYVFGRLVFLSLLAYTFCYINHSPSYERGGKVCYYCSPGFYWSGDCWTSHTQAQCQPCPNGTFQTTVNIAHYCERCKNCEEVVRNYFLAAVITKCTSHSNTICGCTAGYHFVKDHGGNGMGFCQLNKMCHVGYGLVENGSQFEDTICRKCLEGFTYSSSKSIKPCMECTRNCQNGTHMQYPCNITHDMACEANTESEGPIKENIKMTGTTAIAIGTVCGVFLSVVIIMTIVIVRRRSFRPNSNITADNRSVVFRASFIPLLDELKNESQQDDDRINWEKFFNRFCSDIDILPDWEHFIRILFTLSGLAEKGQRAVNEAKETHDQEQYRSRLYYALIKWKNYSYVDNDSEKFQVLCQAVNKHKKSSVKIFN</sequence>
<name>A0A6J8ATI2_MYTCO</name>
<keyword evidence="9" id="KW-1133">Transmembrane helix</keyword>
<keyword evidence="9" id="KW-0472">Membrane</keyword>
<dbReference type="GO" id="GO:0005576">
    <property type="term" value="C:extracellular region"/>
    <property type="evidence" value="ECO:0007669"/>
    <property type="project" value="UniProtKB-SubCell"/>
</dbReference>
<gene>
    <name evidence="11" type="ORF">MCOR_11294</name>
</gene>
<feature type="transmembrane region" description="Helical" evidence="9">
    <location>
        <begin position="20"/>
        <end position="38"/>
    </location>
</feature>
<evidence type="ECO:0000256" key="3">
    <source>
        <dbReference type="ARBA" id="ARBA00022703"/>
    </source>
</evidence>
<evidence type="ECO:0000256" key="5">
    <source>
        <dbReference type="ARBA" id="ARBA00022737"/>
    </source>
</evidence>
<dbReference type="SMART" id="SM00208">
    <property type="entry name" value="TNFR"/>
    <property type="match status" value="3"/>
</dbReference>
<feature type="domain" description="TNFR-Cys" evidence="10">
    <location>
        <begin position="166"/>
        <end position="207"/>
    </location>
</feature>
<accession>A0A6J8ATI2</accession>
<dbReference type="SUPFAM" id="SSF57586">
    <property type="entry name" value="TNF receptor-like"/>
    <property type="match status" value="2"/>
</dbReference>
<keyword evidence="12" id="KW-1185">Reference proteome</keyword>
<dbReference type="InterPro" id="IPR052459">
    <property type="entry name" value="TNFRSF_decoy_receptor"/>
</dbReference>
<evidence type="ECO:0000256" key="2">
    <source>
        <dbReference type="ARBA" id="ARBA00022525"/>
    </source>
</evidence>
<dbReference type="PANTHER" id="PTHR23097:SF181">
    <property type="entry name" value="CASPASE-8-LIKE"/>
    <property type="match status" value="1"/>
</dbReference>
<feature type="transmembrane region" description="Helical" evidence="9">
    <location>
        <begin position="228"/>
        <end position="250"/>
    </location>
</feature>
<evidence type="ECO:0000256" key="1">
    <source>
        <dbReference type="ARBA" id="ARBA00004613"/>
    </source>
</evidence>
<dbReference type="AlphaFoldDB" id="A0A6J8ATI2"/>
<keyword evidence="2" id="KW-0964">Secreted</keyword>
<feature type="repeat" description="TNFR-Cys" evidence="8">
    <location>
        <begin position="74"/>
        <end position="120"/>
    </location>
</feature>
<keyword evidence="3" id="KW-0053">Apoptosis</keyword>
<keyword evidence="4" id="KW-0732">Signal</keyword>
<feature type="disulfide bond" evidence="8">
    <location>
        <begin position="167"/>
        <end position="182"/>
    </location>
</feature>
<feature type="repeat" description="TNFR-Cys" evidence="8">
    <location>
        <begin position="166"/>
        <end position="207"/>
    </location>
</feature>
<feature type="disulfide bond" evidence="8">
    <location>
        <begin position="189"/>
        <end position="207"/>
    </location>
</feature>
<reference evidence="11 12" key="1">
    <citation type="submission" date="2020-06" db="EMBL/GenBank/DDBJ databases">
        <authorList>
            <person name="Li R."/>
            <person name="Bekaert M."/>
        </authorList>
    </citation>
    <scope>NUCLEOTIDE SEQUENCE [LARGE SCALE GENOMIC DNA]</scope>
    <source>
        <strain evidence="12">wild</strain>
    </source>
</reference>
<comment type="caution">
    <text evidence="8">Lacks conserved residue(s) required for the propagation of feature annotation.</text>
</comment>
<evidence type="ECO:0000313" key="11">
    <source>
        <dbReference type="EMBL" id="CAC5373576.1"/>
    </source>
</evidence>
<keyword evidence="9" id="KW-0812">Transmembrane</keyword>
<evidence type="ECO:0000256" key="8">
    <source>
        <dbReference type="PROSITE-ProRule" id="PRU00206"/>
    </source>
</evidence>
<evidence type="ECO:0000313" key="12">
    <source>
        <dbReference type="Proteomes" id="UP000507470"/>
    </source>
</evidence>
<feature type="domain" description="TNFR-Cys" evidence="10">
    <location>
        <begin position="74"/>
        <end position="120"/>
    </location>
</feature>
<keyword evidence="5" id="KW-0677">Repeat</keyword>
<keyword evidence="6 8" id="KW-1015">Disulfide bond</keyword>
<dbReference type="EMBL" id="CACVKT020001914">
    <property type="protein sequence ID" value="CAC5373576.1"/>
    <property type="molecule type" value="Genomic_DNA"/>
</dbReference>
<proteinExistence type="predicted"/>
<evidence type="ECO:0000256" key="6">
    <source>
        <dbReference type="ARBA" id="ARBA00023157"/>
    </source>
</evidence>
<dbReference type="InterPro" id="IPR001368">
    <property type="entry name" value="TNFR/NGFR_Cys_rich_reg"/>
</dbReference>
<keyword evidence="7" id="KW-0325">Glycoprotein</keyword>
<protein>
    <recommendedName>
        <fullName evidence="10">TNFR-Cys domain-containing protein</fullName>
    </recommendedName>
</protein>
<dbReference type="Pfam" id="PF00020">
    <property type="entry name" value="TNFR_c6"/>
    <property type="match status" value="2"/>
</dbReference>
<evidence type="ECO:0000259" key="10">
    <source>
        <dbReference type="PROSITE" id="PS50050"/>
    </source>
</evidence>
<evidence type="ECO:0000256" key="9">
    <source>
        <dbReference type="SAM" id="Phobius"/>
    </source>
</evidence>